<keyword evidence="1" id="KW-0812">Transmembrane</keyword>
<evidence type="ECO:0000313" key="2">
    <source>
        <dbReference type="EMBL" id="WTR70904.1"/>
    </source>
</evidence>
<keyword evidence="1" id="KW-0472">Membrane</keyword>
<keyword evidence="3" id="KW-1185">Reference proteome</keyword>
<sequence length="382" mass="41837">MRHTVTEVLRAVPLGCAAVAVVLCFVYERPDGARWDILAALLVGAICIGAWALLTRGEAPLGPPSPRPAPMHDLPSVLPRNPVDWYLTTGMLLVAFAPWAVFRHAAYLEIMLPVVVLGHLALIPWSAIVLFMTVKHLLVRRLPEPQRLLAQDALAGNVVAVRFTSTGAEWIRLVPENSTKLIDPPLEHAQHLKLQDAKGDWYGTHGLLPTMLGPDNARKQLAVFGPRFKGEHVWVYWPRRWEPVLAVAQRRGHPAYPVAVIADNGEMVWGYAALDYTDRYLTDPGNLRATTPGVKARPVRPRPYFRASVHGRMLLWLGMASAALVPVLLDLVSGGVSALLGAVAGIAVIAAPMAAMRGNSTRPDPTRYDIPPVVDFRTQQDS</sequence>
<feature type="transmembrane region" description="Helical" evidence="1">
    <location>
        <begin position="35"/>
        <end position="54"/>
    </location>
</feature>
<dbReference type="RefSeq" id="WP_406081905.1">
    <property type="nucleotide sequence ID" value="NZ_CP108188.1"/>
</dbReference>
<accession>A0ABZ1L8X1</accession>
<name>A0ABZ1L8X1_9ACTN</name>
<keyword evidence="1" id="KW-1133">Transmembrane helix</keyword>
<gene>
    <name evidence="2" type="ORF">OG814_17255</name>
</gene>
<dbReference type="EMBL" id="CP108188">
    <property type="protein sequence ID" value="WTR70904.1"/>
    <property type="molecule type" value="Genomic_DNA"/>
</dbReference>
<proteinExistence type="predicted"/>
<feature type="transmembrane region" description="Helical" evidence="1">
    <location>
        <begin position="335"/>
        <end position="355"/>
    </location>
</feature>
<organism evidence="2 3">
    <name type="scientific">Streptomyces zaomyceticus</name>
    <dbReference type="NCBI Taxonomy" id="68286"/>
    <lineage>
        <taxon>Bacteria</taxon>
        <taxon>Bacillati</taxon>
        <taxon>Actinomycetota</taxon>
        <taxon>Actinomycetes</taxon>
        <taxon>Kitasatosporales</taxon>
        <taxon>Streptomycetaceae</taxon>
        <taxon>Streptomyces</taxon>
    </lineage>
</organism>
<evidence type="ECO:0000256" key="1">
    <source>
        <dbReference type="SAM" id="Phobius"/>
    </source>
</evidence>
<feature type="transmembrane region" description="Helical" evidence="1">
    <location>
        <begin position="114"/>
        <end position="134"/>
    </location>
</feature>
<feature type="transmembrane region" description="Helical" evidence="1">
    <location>
        <begin position="12"/>
        <end position="28"/>
    </location>
</feature>
<dbReference type="Proteomes" id="UP001622594">
    <property type="component" value="Chromosome"/>
</dbReference>
<evidence type="ECO:0000313" key="3">
    <source>
        <dbReference type="Proteomes" id="UP001622594"/>
    </source>
</evidence>
<protein>
    <submittedName>
        <fullName evidence="2">Uncharacterized protein</fullName>
    </submittedName>
</protein>
<feature type="transmembrane region" description="Helical" evidence="1">
    <location>
        <begin position="85"/>
        <end position="102"/>
    </location>
</feature>
<reference evidence="2 3" key="1">
    <citation type="submission" date="2022-10" db="EMBL/GenBank/DDBJ databases">
        <title>The complete genomes of actinobacterial strains from the NBC collection.</title>
        <authorList>
            <person name="Joergensen T.S."/>
            <person name="Alvarez Arevalo M."/>
            <person name="Sterndorff E.B."/>
            <person name="Faurdal D."/>
            <person name="Vuksanovic O."/>
            <person name="Mourched A.-S."/>
            <person name="Charusanti P."/>
            <person name="Shaw S."/>
            <person name="Blin K."/>
            <person name="Weber T."/>
        </authorList>
    </citation>
    <scope>NUCLEOTIDE SEQUENCE [LARGE SCALE GENOMIC DNA]</scope>
    <source>
        <strain evidence="2 3">NBC_00123</strain>
    </source>
</reference>